<reference evidence="6 7" key="1">
    <citation type="submission" date="2018-03" db="EMBL/GenBank/DDBJ databases">
        <title>Genomic Encyclopedia of Archaeal and Bacterial Type Strains, Phase II (KMG-II): from individual species to whole genera.</title>
        <authorList>
            <person name="Goeker M."/>
        </authorList>
    </citation>
    <scope>NUCLEOTIDE SEQUENCE [LARGE SCALE GENOMIC DNA]</scope>
    <source>
        <strain evidence="6 7">DSM 45312</strain>
    </source>
</reference>
<keyword evidence="6" id="KW-0813">Transport</keyword>
<keyword evidence="2" id="KW-0732">Signal</keyword>
<organism evidence="6 7">
    <name type="scientific">Murinocardiopsis flavida</name>
    <dbReference type="NCBI Taxonomy" id="645275"/>
    <lineage>
        <taxon>Bacteria</taxon>
        <taxon>Bacillati</taxon>
        <taxon>Actinomycetota</taxon>
        <taxon>Actinomycetes</taxon>
        <taxon>Streptosporangiales</taxon>
        <taxon>Nocardiopsidaceae</taxon>
        <taxon>Murinocardiopsis</taxon>
    </lineage>
</organism>
<evidence type="ECO:0000256" key="3">
    <source>
        <dbReference type="ARBA" id="ARBA00023136"/>
    </source>
</evidence>
<keyword evidence="6" id="KW-0762">Sugar transport</keyword>
<dbReference type="OrthoDB" id="2515046at2"/>
<dbReference type="PROSITE" id="PS51257">
    <property type="entry name" value="PROKAR_LIPOPROTEIN"/>
    <property type="match status" value="1"/>
</dbReference>
<proteinExistence type="predicted"/>
<dbReference type="EMBL" id="PYGA01000023">
    <property type="protein sequence ID" value="PSK90193.1"/>
    <property type="molecule type" value="Genomic_DNA"/>
</dbReference>
<dbReference type="InterPro" id="IPR050490">
    <property type="entry name" value="Bact_solute-bd_prot1"/>
</dbReference>
<keyword evidence="3" id="KW-0472">Membrane</keyword>
<dbReference type="InterPro" id="IPR006059">
    <property type="entry name" value="SBP"/>
</dbReference>
<sequence length="448" mass="49298">MAIRTIDRRTLLRWAGTGVLAGAGASALSACAPPRRVATEPKPPPPAGERVELDFWTWLPCKPSVELWNRQNPDIQVRLRVITAGPEGGYQSMFSALEAGTGPDLAQVEYEQLPAFLLEQGLENLSLYDVEQYKDDFIDWQWEMCSSGGQVYAIPQASGPMAFYYRHDLFDEWGIDVPTTWDEYRDAARAVREAAPGVRMETFSPIGAQWMMALAHQAGAHWVRTDGDTWVLDMVDATTRKVLEFWAGMIEDDLVDLAPISTASWFKQLQTGDAPTLLGASWYDAIIKGNAPDTEGSWRVARMPQWEAGAKTSANWGGSATAVLRSCEYPREAAAFAHWLNTDPESIDLLVKAGYGWPAAVGGFDGSLLEEPDPFFDGQVYNEVFAEADRNIDTSQRFPPTTLQMYSNINDAVAAAVAEGTSLVGAYERAARLSGDDLRAKGLDVREA</sequence>
<keyword evidence="1" id="KW-1003">Cell membrane</keyword>
<evidence type="ECO:0000256" key="4">
    <source>
        <dbReference type="ARBA" id="ARBA00023139"/>
    </source>
</evidence>
<dbReference type="PROSITE" id="PS51318">
    <property type="entry name" value="TAT"/>
    <property type="match status" value="1"/>
</dbReference>
<dbReference type="PANTHER" id="PTHR43649:SF33">
    <property type="entry name" value="POLYGALACTURONAN_RHAMNOGALACTURONAN-BINDING PROTEIN YTCQ"/>
    <property type="match status" value="1"/>
</dbReference>
<evidence type="ECO:0000313" key="6">
    <source>
        <dbReference type="EMBL" id="PSK90193.1"/>
    </source>
</evidence>
<evidence type="ECO:0000256" key="2">
    <source>
        <dbReference type="ARBA" id="ARBA00022729"/>
    </source>
</evidence>
<accession>A0A2P8CZ11</accession>
<dbReference type="Gene3D" id="3.40.190.10">
    <property type="entry name" value="Periplasmic binding protein-like II"/>
    <property type="match status" value="3"/>
</dbReference>
<gene>
    <name evidence="6" type="ORF">CLV63_12322</name>
</gene>
<comment type="caution">
    <text evidence="6">The sequence shown here is derived from an EMBL/GenBank/DDBJ whole genome shotgun (WGS) entry which is preliminary data.</text>
</comment>
<dbReference type="SUPFAM" id="SSF53850">
    <property type="entry name" value="Periplasmic binding protein-like II"/>
    <property type="match status" value="1"/>
</dbReference>
<protein>
    <submittedName>
        <fullName evidence="6">Multiple sugar transport system substrate-binding protein</fullName>
    </submittedName>
</protein>
<keyword evidence="4" id="KW-0564">Palmitate</keyword>
<evidence type="ECO:0000313" key="7">
    <source>
        <dbReference type="Proteomes" id="UP000240542"/>
    </source>
</evidence>
<keyword evidence="5" id="KW-0449">Lipoprotein</keyword>
<dbReference type="Proteomes" id="UP000240542">
    <property type="component" value="Unassembled WGS sequence"/>
</dbReference>
<dbReference type="RefSeq" id="WP_106585885.1">
    <property type="nucleotide sequence ID" value="NZ_PYGA01000023.1"/>
</dbReference>
<dbReference type="AlphaFoldDB" id="A0A2P8CZ11"/>
<evidence type="ECO:0000256" key="1">
    <source>
        <dbReference type="ARBA" id="ARBA00022475"/>
    </source>
</evidence>
<dbReference type="PANTHER" id="PTHR43649">
    <property type="entry name" value="ARABINOSE-BINDING PROTEIN-RELATED"/>
    <property type="match status" value="1"/>
</dbReference>
<dbReference type="Pfam" id="PF01547">
    <property type="entry name" value="SBP_bac_1"/>
    <property type="match status" value="1"/>
</dbReference>
<evidence type="ECO:0000256" key="5">
    <source>
        <dbReference type="ARBA" id="ARBA00023288"/>
    </source>
</evidence>
<keyword evidence="7" id="KW-1185">Reference proteome</keyword>
<name>A0A2P8CZ11_9ACTN</name>
<dbReference type="InterPro" id="IPR006311">
    <property type="entry name" value="TAT_signal"/>
</dbReference>